<protein>
    <recommendedName>
        <fullName evidence="3">MPN domain-containing protein</fullName>
    </recommendedName>
</protein>
<organism evidence="1 2">
    <name type="scientific">Zostera marina</name>
    <name type="common">Eelgrass</name>
    <dbReference type="NCBI Taxonomy" id="29655"/>
    <lineage>
        <taxon>Eukaryota</taxon>
        <taxon>Viridiplantae</taxon>
        <taxon>Streptophyta</taxon>
        <taxon>Embryophyta</taxon>
        <taxon>Tracheophyta</taxon>
        <taxon>Spermatophyta</taxon>
        <taxon>Magnoliopsida</taxon>
        <taxon>Liliopsida</taxon>
        <taxon>Zosteraceae</taxon>
        <taxon>Zostera</taxon>
    </lineage>
</organism>
<dbReference type="SUPFAM" id="SSF102712">
    <property type="entry name" value="JAB1/MPN domain"/>
    <property type="match status" value="1"/>
</dbReference>
<name>A0A0K9NPE0_ZOSMR</name>
<sequence>MAGHVKTKFHSMFGNIKKILHKLWVPDYLAVTTLEPENSSLRKIHISKTMIDDFINIAKPNTEKKLHTGAALLAIAARDVYYVIALYIPLQTSMKDTFEVFREVRMENYCKKYGVVPIGWIHLHPAEQCYLTDIELHNLFRYQEQVREFIAIILAPNSIFKKYGVFRIRDPEGMEVIRECKEIRPCCDHKHKNPETGGPIYHECSNNVILDSKIKYDIEDMHFNPCRKAYRSYKLDRTSSQVDGIIFLHSGCRW</sequence>
<reference evidence="2" key="1">
    <citation type="journal article" date="2016" name="Nature">
        <title>The genome of the seagrass Zostera marina reveals angiosperm adaptation to the sea.</title>
        <authorList>
            <person name="Olsen J.L."/>
            <person name="Rouze P."/>
            <person name="Verhelst B."/>
            <person name="Lin Y.-C."/>
            <person name="Bayer T."/>
            <person name="Collen J."/>
            <person name="Dattolo E."/>
            <person name="De Paoli E."/>
            <person name="Dittami S."/>
            <person name="Maumus F."/>
            <person name="Michel G."/>
            <person name="Kersting A."/>
            <person name="Lauritano C."/>
            <person name="Lohaus R."/>
            <person name="Toepel M."/>
            <person name="Tonon T."/>
            <person name="Vanneste K."/>
            <person name="Amirebrahimi M."/>
            <person name="Brakel J."/>
            <person name="Bostroem C."/>
            <person name="Chovatia M."/>
            <person name="Grimwood J."/>
            <person name="Jenkins J.W."/>
            <person name="Jueterbock A."/>
            <person name="Mraz A."/>
            <person name="Stam W.T."/>
            <person name="Tice H."/>
            <person name="Bornberg-Bauer E."/>
            <person name="Green P.J."/>
            <person name="Pearson G.A."/>
            <person name="Procaccini G."/>
            <person name="Duarte C.M."/>
            <person name="Schmutz J."/>
            <person name="Reusch T.B.H."/>
            <person name="Van de Peer Y."/>
        </authorList>
    </citation>
    <scope>NUCLEOTIDE SEQUENCE [LARGE SCALE GENOMIC DNA]</scope>
    <source>
        <strain evidence="2">cv. Finnish</strain>
    </source>
</reference>
<dbReference type="Gene3D" id="3.40.140.10">
    <property type="entry name" value="Cytidine Deaminase, domain 2"/>
    <property type="match status" value="1"/>
</dbReference>
<evidence type="ECO:0000313" key="1">
    <source>
        <dbReference type="EMBL" id="KMZ57957.1"/>
    </source>
</evidence>
<dbReference type="GO" id="GO:0005768">
    <property type="term" value="C:endosome"/>
    <property type="evidence" value="ECO:0000318"/>
    <property type="project" value="GO_Central"/>
</dbReference>
<evidence type="ECO:0000313" key="2">
    <source>
        <dbReference type="Proteomes" id="UP000036987"/>
    </source>
</evidence>
<gene>
    <name evidence="1" type="ORF">ZOSMA_80G00500</name>
</gene>
<dbReference type="PANTHER" id="PTHR12947:SF13">
    <property type="entry name" value="FI19924P1"/>
    <property type="match status" value="1"/>
</dbReference>
<dbReference type="STRING" id="29655.A0A0K9NPE0"/>
<dbReference type="GO" id="GO:0016020">
    <property type="term" value="C:membrane"/>
    <property type="evidence" value="ECO:0000318"/>
    <property type="project" value="GO_Central"/>
</dbReference>
<evidence type="ECO:0008006" key="3">
    <source>
        <dbReference type="Google" id="ProtNLM"/>
    </source>
</evidence>
<dbReference type="GO" id="GO:0032511">
    <property type="term" value="P:late endosome to vacuole transport via multivesicular body sorting pathway"/>
    <property type="evidence" value="ECO:0000318"/>
    <property type="project" value="GO_Central"/>
</dbReference>
<dbReference type="GO" id="GO:0101005">
    <property type="term" value="F:deubiquitinase activity"/>
    <property type="evidence" value="ECO:0000318"/>
    <property type="project" value="GO_Central"/>
</dbReference>
<proteinExistence type="predicted"/>
<dbReference type="EMBL" id="LFYR01001997">
    <property type="protein sequence ID" value="KMZ57957.1"/>
    <property type="molecule type" value="Genomic_DNA"/>
</dbReference>
<dbReference type="PANTHER" id="PTHR12947">
    <property type="entry name" value="AMSH-LIKE PROTEASE"/>
    <property type="match status" value="1"/>
</dbReference>
<dbReference type="Proteomes" id="UP000036987">
    <property type="component" value="Unassembled WGS sequence"/>
</dbReference>
<keyword evidence="2" id="KW-1185">Reference proteome</keyword>
<dbReference type="AlphaFoldDB" id="A0A0K9NPE0"/>
<comment type="caution">
    <text evidence="1">The sequence shown here is derived from an EMBL/GenBank/DDBJ whole genome shotgun (WGS) entry which is preliminary data.</text>
</comment>
<dbReference type="OrthoDB" id="3640at2759"/>
<accession>A0A0K9NPE0</accession>